<proteinExistence type="inferred from homology"/>
<evidence type="ECO:0000259" key="4">
    <source>
        <dbReference type="Pfam" id="PF16177"/>
    </source>
</evidence>
<evidence type="ECO:0000313" key="5">
    <source>
        <dbReference type="EMBL" id="SDL79666.1"/>
    </source>
</evidence>
<feature type="domain" description="Acetyl-coenzyme A synthetase N-terminal" evidence="4">
    <location>
        <begin position="3"/>
        <end position="56"/>
    </location>
</feature>
<gene>
    <name evidence="5" type="ORF">SAMN05216186_1317</name>
</gene>
<dbReference type="Gene3D" id="3.40.50.12780">
    <property type="entry name" value="N-terminal domain of ligase-like"/>
    <property type="match status" value="1"/>
</dbReference>
<keyword evidence="6" id="KW-1185">Reference proteome</keyword>
<dbReference type="InterPro" id="IPR042099">
    <property type="entry name" value="ANL_N_sf"/>
</dbReference>
<dbReference type="STRING" id="137658.SAMN05216186_1317"/>
<evidence type="ECO:0000259" key="2">
    <source>
        <dbReference type="Pfam" id="PF00501"/>
    </source>
</evidence>
<sequence>MNYPHSHARSLREPAAFWAEQAASVAWYRTPTQALVERPDGTHQWFPDGELNSCYLALDHQIEQGRGEQDALIYDSPVTGRKARYSFRQLRDEVARLAGALRDLGVGKGDGVIIYMPMVPEAAMAMLACARIGAVHSVVFGGFAPHELAVRIDDARPKLLLTASCGLEFERVIEYKPLVDKALEQAGHQPEHVLVLQRPQARAAMREGRDLDWQATVADASPADPVPVASGDPLYIMYTSGTTGKPKGIVRENGGHAVALLFAMRHVYGMQPGEIWWGISDVGWVVGHSLIVYGPLMNGCTTVFYEGKPIRTPDAGAYWRVVEEYGVNALFCAPTAMRAIRKEDPQGELLRRYDQRSLKQLFLAGEKLDSSTHQWLEALTGKPVHDHWWQTETGWPVTAPCTGMEDFAARAGSSNRAVPGYDVQVLDDEGKPLGPNQQGAIVIALPLPPGCAQTLWNNHERYLDAYLRTYPGYYHTGDGGYLDDEGFVYIMGRTDDVINVSGHRLSTGEMEDLVARHPAVAECAVIGVHDELKGQVPLGLVVLKDGAGIAADRLQSELVATVREQIGALACFQKVAVVKRLPKTRSGKILRAVLRKIADGEAYSVPPTIDDPAILDEIAEVLRAFKVPAGMSSVAR</sequence>
<protein>
    <submittedName>
        <fullName evidence="5">Propionyl-CoA synthetase</fullName>
    </submittedName>
</protein>
<dbReference type="FunFam" id="3.40.50.12780:FF:000011">
    <property type="entry name" value="Acetyl-coenzyme A synthetase 2-like, mitochondrial"/>
    <property type="match status" value="1"/>
</dbReference>
<dbReference type="PANTHER" id="PTHR43347">
    <property type="entry name" value="ACYL-COA SYNTHETASE"/>
    <property type="match status" value="1"/>
</dbReference>
<dbReference type="InterPro" id="IPR032387">
    <property type="entry name" value="ACAS_N"/>
</dbReference>
<name>A0A1G9MZC3_9PSED</name>
<evidence type="ECO:0000259" key="3">
    <source>
        <dbReference type="Pfam" id="PF13193"/>
    </source>
</evidence>
<organism evidence="5 6">
    <name type="scientific">Pseudomonas indica</name>
    <dbReference type="NCBI Taxonomy" id="137658"/>
    <lineage>
        <taxon>Bacteria</taxon>
        <taxon>Pseudomonadati</taxon>
        <taxon>Pseudomonadota</taxon>
        <taxon>Gammaproteobacteria</taxon>
        <taxon>Pseudomonadales</taxon>
        <taxon>Pseudomonadaceae</taxon>
        <taxon>Pseudomonas</taxon>
    </lineage>
</organism>
<dbReference type="CDD" id="cd05967">
    <property type="entry name" value="PrpE"/>
    <property type="match status" value="1"/>
</dbReference>
<dbReference type="Gene3D" id="3.30.300.30">
    <property type="match status" value="1"/>
</dbReference>
<dbReference type="Pfam" id="PF13193">
    <property type="entry name" value="AMP-binding_C"/>
    <property type="match status" value="1"/>
</dbReference>
<dbReference type="Pfam" id="PF00501">
    <property type="entry name" value="AMP-binding"/>
    <property type="match status" value="1"/>
</dbReference>
<dbReference type="InterPro" id="IPR025110">
    <property type="entry name" value="AMP-bd_C"/>
</dbReference>
<dbReference type="InterPro" id="IPR045851">
    <property type="entry name" value="AMP-bd_C_sf"/>
</dbReference>
<dbReference type="InterPro" id="IPR000873">
    <property type="entry name" value="AMP-dep_synth/lig_dom"/>
</dbReference>
<evidence type="ECO:0000313" key="6">
    <source>
        <dbReference type="Proteomes" id="UP000198706"/>
    </source>
</evidence>
<dbReference type="Pfam" id="PF16177">
    <property type="entry name" value="ACAS_N"/>
    <property type="match status" value="1"/>
</dbReference>
<comment type="similarity">
    <text evidence="1">Belongs to the ATP-dependent AMP-binding enzyme family.</text>
</comment>
<dbReference type="PROSITE" id="PS00455">
    <property type="entry name" value="AMP_BINDING"/>
    <property type="match status" value="1"/>
</dbReference>
<dbReference type="PANTHER" id="PTHR43347:SF3">
    <property type="entry name" value="ACYL-COA SYNTHETASE SHORT-CHAIN FAMILY MEMBER 3, MITOCHONDRIAL"/>
    <property type="match status" value="1"/>
</dbReference>
<dbReference type="GO" id="GO:0070013">
    <property type="term" value="C:intracellular organelle lumen"/>
    <property type="evidence" value="ECO:0007669"/>
    <property type="project" value="UniProtKB-ARBA"/>
</dbReference>
<accession>A0A1G9MZC3</accession>
<dbReference type="Proteomes" id="UP000198706">
    <property type="component" value="Unassembled WGS sequence"/>
</dbReference>
<feature type="domain" description="AMP-binding enzyme C-terminal" evidence="3">
    <location>
        <begin position="509"/>
        <end position="588"/>
    </location>
</feature>
<dbReference type="InterPro" id="IPR020845">
    <property type="entry name" value="AMP-binding_CS"/>
</dbReference>
<dbReference type="SUPFAM" id="SSF56801">
    <property type="entry name" value="Acetyl-CoA synthetase-like"/>
    <property type="match status" value="1"/>
</dbReference>
<dbReference type="FunFam" id="3.30.300.30:FF:000017">
    <property type="entry name" value="Acyl-CoA synthetase short-chain family member 3"/>
    <property type="match status" value="1"/>
</dbReference>
<dbReference type="EMBL" id="FNFD01000031">
    <property type="protein sequence ID" value="SDL79666.1"/>
    <property type="molecule type" value="Genomic_DNA"/>
</dbReference>
<reference evidence="5 6" key="1">
    <citation type="submission" date="2016-10" db="EMBL/GenBank/DDBJ databases">
        <authorList>
            <person name="de Groot N.N."/>
        </authorList>
    </citation>
    <scope>NUCLEOTIDE SEQUENCE [LARGE SCALE GENOMIC DNA]</scope>
    <source>
        <strain evidence="5 6">JCM 21544</strain>
    </source>
</reference>
<dbReference type="RefSeq" id="WP_084339595.1">
    <property type="nucleotide sequence ID" value="NZ_FNFD01000031.1"/>
</dbReference>
<dbReference type="GO" id="GO:0050218">
    <property type="term" value="F:propionate-CoA ligase activity"/>
    <property type="evidence" value="ECO:0007669"/>
    <property type="project" value="TreeGrafter"/>
</dbReference>
<feature type="domain" description="AMP-dependent synthetase/ligase" evidence="2">
    <location>
        <begin position="64"/>
        <end position="444"/>
    </location>
</feature>
<dbReference type="AlphaFoldDB" id="A0A1G9MZC3"/>
<evidence type="ECO:0000256" key="1">
    <source>
        <dbReference type="ARBA" id="ARBA00006432"/>
    </source>
</evidence>